<evidence type="ECO:0000313" key="1">
    <source>
        <dbReference type="EMBL" id="MBX41667.1"/>
    </source>
</evidence>
<organism evidence="1">
    <name type="scientific">Rhizophora mucronata</name>
    <name type="common">Asiatic mangrove</name>
    <dbReference type="NCBI Taxonomy" id="61149"/>
    <lineage>
        <taxon>Eukaryota</taxon>
        <taxon>Viridiplantae</taxon>
        <taxon>Streptophyta</taxon>
        <taxon>Embryophyta</taxon>
        <taxon>Tracheophyta</taxon>
        <taxon>Spermatophyta</taxon>
        <taxon>Magnoliopsida</taxon>
        <taxon>eudicotyledons</taxon>
        <taxon>Gunneridae</taxon>
        <taxon>Pentapetalae</taxon>
        <taxon>rosids</taxon>
        <taxon>fabids</taxon>
        <taxon>Malpighiales</taxon>
        <taxon>Rhizophoraceae</taxon>
        <taxon>Rhizophora</taxon>
    </lineage>
</organism>
<name>A0A2P2NGR4_RHIMU</name>
<reference evidence="1" key="1">
    <citation type="submission" date="2018-02" db="EMBL/GenBank/DDBJ databases">
        <title>Rhizophora mucronata_Transcriptome.</title>
        <authorList>
            <person name="Meera S.P."/>
            <person name="Sreeshan A."/>
            <person name="Augustine A."/>
        </authorList>
    </citation>
    <scope>NUCLEOTIDE SEQUENCE</scope>
    <source>
        <tissue evidence="1">Leaf</tissue>
    </source>
</reference>
<protein>
    <submittedName>
        <fullName evidence="1">Uncharacterized protein</fullName>
    </submittedName>
</protein>
<dbReference type="AlphaFoldDB" id="A0A2P2NGR4"/>
<dbReference type="EMBL" id="GGEC01061183">
    <property type="protein sequence ID" value="MBX41667.1"/>
    <property type="molecule type" value="Transcribed_RNA"/>
</dbReference>
<sequence length="24" mass="2817">MQPCMRTLLKFCFEVMIIASIFPP</sequence>
<accession>A0A2P2NGR4</accession>
<proteinExistence type="predicted"/>